<reference evidence="4" key="1">
    <citation type="submission" date="2023-04" db="EMBL/GenBank/DDBJ databases">
        <title>Phytophthora lilii NBRC 32176.</title>
        <authorList>
            <person name="Ichikawa N."/>
            <person name="Sato H."/>
            <person name="Tonouchi N."/>
        </authorList>
    </citation>
    <scope>NUCLEOTIDE SEQUENCE</scope>
    <source>
        <strain evidence="4">NBRC 32176</strain>
    </source>
</reference>
<dbReference type="OrthoDB" id="128927at2759"/>
<protein>
    <submittedName>
        <fullName evidence="4">Unnamed protein product</fullName>
    </submittedName>
</protein>
<dbReference type="AlphaFoldDB" id="A0A9W6TPS4"/>
<dbReference type="GO" id="GO:0005737">
    <property type="term" value="C:cytoplasm"/>
    <property type="evidence" value="ECO:0007669"/>
    <property type="project" value="TreeGrafter"/>
</dbReference>
<dbReference type="EMBL" id="BSXW01000257">
    <property type="protein sequence ID" value="GMF16643.1"/>
    <property type="molecule type" value="Genomic_DNA"/>
</dbReference>
<sequence>MPFHQSSVANFNADVDVWNRALYANQPSKRSLRWRDQEDGEEREIGQLNALVEKADDVLARATHSSPKVKNSAWQIVKYDNMAATVNVLKKYPQGLDSKTMAQLAKVEEQRAKDVAFLKKMSKKKPDGLLRPMEITPDMKVAPVLNSHVGRHQQLFADDGSRLLSCVVVSRPAKEGGGDVLLISSSNPNKQEWLLPKGGWDKGESIHKAAWREAMEEGGVRYFFL</sequence>
<dbReference type="InterPro" id="IPR020084">
    <property type="entry name" value="NUDIX_hydrolase_CS"/>
</dbReference>
<dbReference type="Proteomes" id="UP001165083">
    <property type="component" value="Unassembled WGS sequence"/>
</dbReference>
<name>A0A9W6TPS4_9STRA</name>
<keyword evidence="1" id="KW-0479">Metal-binding</keyword>
<dbReference type="GO" id="GO:0005634">
    <property type="term" value="C:nucleus"/>
    <property type="evidence" value="ECO:0007669"/>
    <property type="project" value="TreeGrafter"/>
</dbReference>
<dbReference type="Gene3D" id="3.90.79.10">
    <property type="entry name" value="Nucleoside Triphosphate Pyrophosphohydrolase"/>
    <property type="match status" value="1"/>
</dbReference>
<dbReference type="PROSITE" id="PS51462">
    <property type="entry name" value="NUDIX"/>
    <property type="match status" value="1"/>
</dbReference>
<dbReference type="PANTHER" id="PTHR12629">
    <property type="entry name" value="DIPHOSPHOINOSITOL POLYPHOSPHATE PHOSPHOHYDROLASE"/>
    <property type="match status" value="1"/>
</dbReference>
<keyword evidence="5" id="KW-1185">Reference proteome</keyword>
<dbReference type="InterPro" id="IPR000086">
    <property type="entry name" value="NUDIX_hydrolase_dom"/>
</dbReference>
<dbReference type="SUPFAM" id="SSF55811">
    <property type="entry name" value="Nudix"/>
    <property type="match status" value="1"/>
</dbReference>
<dbReference type="PROSITE" id="PS00893">
    <property type="entry name" value="NUDIX_BOX"/>
    <property type="match status" value="1"/>
</dbReference>
<evidence type="ECO:0000256" key="2">
    <source>
        <dbReference type="ARBA" id="ARBA00022801"/>
    </source>
</evidence>
<organism evidence="4 5">
    <name type="scientific">Phytophthora lilii</name>
    <dbReference type="NCBI Taxonomy" id="2077276"/>
    <lineage>
        <taxon>Eukaryota</taxon>
        <taxon>Sar</taxon>
        <taxon>Stramenopiles</taxon>
        <taxon>Oomycota</taxon>
        <taxon>Peronosporomycetes</taxon>
        <taxon>Peronosporales</taxon>
        <taxon>Peronosporaceae</taxon>
        <taxon>Phytophthora</taxon>
    </lineage>
</organism>
<dbReference type="InterPro" id="IPR015797">
    <property type="entry name" value="NUDIX_hydrolase-like_dom_sf"/>
</dbReference>
<dbReference type="GO" id="GO:0046872">
    <property type="term" value="F:metal ion binding"/>
    <property type="evidence" value="ECO:0007669"/>
    <property type="project" value="UniProtKB-KW"/>
</dbReference>
<evidence type="ECO:0000313" key="5">
    <source>
        <dbReference type="Proteomes" id="UP001165083"/>
    </source>
</evidence>
<accession>A0A9W6TPS4</accession>
<dbReference type="Pfam" id="PF00293">
    <property type="entry name" value="NUDIX"/>
    <property type="match status" value="1"/>
</dbReference>
<evidence type="ECO:0000256" key="1">
    <source>
        <dbReference type="ARBA" id="ARBA00022723"/>
    </source>
</evidence>
<dbReference type="GO" id="GO:0016787">
    <property type="term" value="F:hydrolase activity"/>
    <property type="evidence" value="ECO:0007669"/>
    <property type="project" value="UniProtKB-KW"/>
</dbReference>
<dbReference type="PANTHER" id="PTHR12629:SF0">
    <property type="entry name" value="DIPHOSPHOINOSITOL-POLYPHOSPHATE DIPHOSPHATASE"/>
    <property type="match status" value="1"/>
</dbReference>
<proteinExistence type="predicted"/>
<evidence type="ECO:0000313" key="4">
    <source>
        <dbReference type="EMBL" id="GMF16643.1"/>
    </source>
</evidence>
<evidence type="ECO:0000259" key="3">
    <source>
        <dbReference type="PROSITE" id="PS51462"/>
    </source>
</evidence>
<comment type="caution">
    <text evidence="4">The sequence shown here is derived from an EMBL/GenBank/DDBJ whole genome shotgun (WGS) entry which is preliminary data.</text>
</comment>
<feature type="domain" description="Nudix hydrolase" evidence="3">
    <location>
        <begin position="160"/>
        <end position="225"/>
    </location>
</feature>
<gene>
    <name evidence="4" type="ORF">Plil01_000596200</name>
</gene>
<keyword evidence="2" id="KW-0378">Hydrolase</keyword>